<sequence>MRPACIHAAPCRDGGLAPAVAAASAVLGSRRTRPPRARNATADQGCARHLALNLADRILASPERTTRQNVGTAAAAQTRRLGGGGVQTLRMTFLVAPSVAMQAAVAMGEERGTKRARPSKGKGFPAALRELMDDPASRSVVEWSKDGRRIVVINRLLLEQRLAPRHFAHSNFSSFMRQLNSYGFHKCIGLGVLCAYEHPEFTRDSRENDHLLRRRKPKNKRVRKKKSDDNGKDGTAGEGNAGGAAAGQISR</sequence>
<evidence type="ECO:0000259" key="6">
    <source>
        <dbReference type="SMART" id="SM00415"/>
    </source>
</evidence>
<dbReference type="PRINTS" id="PR00056">
    <property type="entry name" value="HSFDOMAIN"/>
</dbReference>
<dbReference type="SUPFAM" id="SSF46785">
    <property type="entry name" value="Winged helix' DNA-binding domain"/>
    <property type="match status" value="1"/>
</dbReference>
<dbReference type="GO" id="GO:0003700">
    <property type="term" value="F:DNA-binding transcription factor activity"/>
    <property type="evidence" value="ECO:0007669"/>
    <property type="project" value="InterPro"/>
</dbReference>
<dbReference type="AlphaFoldDB" id="A0A7S1XRR5"/>
<dbReference type="EMBL" id="HBGJ01019093">
    <property type="protein sequence ID" value="CAD9253925.1"/>
    <property type="molecule type" value="Transcribed_RNA"/>
</dbReference>
<keyword evidence="3" id="KW-0539">Nucleus</keyword>
<proteinExistence type="inferred from homology"/>
<comment type="similarity">
    <text evidence="4">Belongs to the HSF family.</text>
</comment>
<protein>
    <recommendedName>
        <fullName evidence="6">HSF-type DNA-binding domain-containing protein</fullName>
    </recommendedName>
</protein>
<dbReference type="SMART" id="SM00415">
    <property type="entry name" value="HSF"/>
    <property type="match status" value="1"/>
</dbReference>
<evidence type="ECO:0000256" key="5">
    <source>
        <dbReference type="SAM" id="MobiDB-lite"/>
    </source>
</evidence>
<keyword evidence="2" id="KW-0238">DNA-binding</keyword>
<evidence type="ECO:0000313" key="7">
    <source>
        <dbReference type="EMBL" id="CAD9253925.1"/>
    </source>
</evidence>
<feature type="domain" description="HSF-type DNA-binding" evidence="6">
    <location>
        <begin position="120"/>
        <end position="218"/>
    </location>
</feature>
<feature type="compositionally biased region" description="Basic residues" evidence="5">
    <location>
        <begin position="212"/>
        <end position="225"/>
    </location>
</feature>
<accession>A0A7S1XRR5</accession>
<evidence type="ECO:0000256" key="2">
    <source>
        <dbReference type="ARBA" id="ARBA00023125"/>
    </source>
</evidence>
<dbReference type="PANTHER" id="PTHR10015:SF427">
    <property type="entry name" value="HEAT SHOCK FACTOR PROTEIN"/>
    <property type="match status" value="1"/>
</dbReference>
<name>A0A7S1XRR5_9STRA</name>
<dbReference type="Pfam" id="PF00447">
    <property type="entry name" value="HSF_DNA-bind"/>
    <property type="match status" value="1"/>
</dbReference>
<evidence type="ECO:0000256" key="4">
    <source>
        <dbReference type="RuleBase" id="RU004020"/>
    </source>
</evidence>
<dbReference type="InterPro" id="IPR036388">
    <property type="entry name" value="WH-like_DNA-bd_sf"/>
</dbReference>
<dbReference type="PANTHER" id="PTHR10015">
    <property type="entry name" value="HEAT SHOCK TRANSCRIPTION FACTOR"/>
    <property type="match status" value="1"/>
</dbReference>
<dbReference type="Gene3D" id="1.10.10.10">
    <property type="entry name" value="Winged helix-like DNA-binding domain superfamily/Winged helix DNA-binding domain"/>
    <property type="match status" value="1"/>
</dbReference>
<evidence type="ECO:0000256" key="3">
    <source>
        <dbReference type="ARBA" id="ARBA00023242"/>
    </source>
</evidence>
<dbReference type="InterPro" id="IPR036390">
    <property type="entry name" value="WH_DNA-bd_sf"/>
</dbReference>
<feature type="compositionally biased region" description="Gly residues" evidence="5">
    <location>
        <begin position="234"/>
        <end position="245"/>
    </location>
</feature>
<evidence type="ECO:0000256" key="1">
    <source>
        <dbReference type="ARBA" id="ARBA00004123"/>
    </source>
</evidence>
<organism evidence="7">
    <name type="scientific">Phaeomonas parva</name>
    <dbReference type="NCBI Taxonomy" id="124430"/>
    <lineage>
        <taxon>Eukaryota</taxon>
        <taxon>Sar</taxon>
        <taxon>Stramenopiles</taxon>
        <taxon>Ochrophyta</taxon>
        <taxon>Pinguiophyceae</taxon>
        <taxon>Pinguiochrysidales</taxon>
        <taxon>Pinguiochrysidaceae</taxon>
        <taxon>Phaeomonas</taxon>
    </lineage>
</organism>
<dbReference type="GO" id="GO:0005634">
    <property type="term" value="C:nucleus"/>
    <property type="evidence" value="ECO:0007669"/>
    <property type="project" value="UniProtKB-SubCell"/>
</dbReference>
<reference evidence="7" key="1">
    <citation type="submission" date="2021-01" db="EMBL/GenBank/DDBJ databases">
        <authorList>
            <person name="Corre E."/>
            <person name="Pelletier E."/>
            <person name="Niang G."/>
            <person name="Scheremetjew M."/>
            <person name="Finn R."/>
            <person name="Kale V."/>
            <person name="Holt S."/>
            <person name="Cochrane G."/>
            <person name="Meng A."/>
            <person name="Brown T."/>
            <person name="Cohen L."/>
        </authorList>
    </citation>
    <scope>NUCLEOTIDE SEQUENCE</scope>
    <source>
        <strain evidence="7">CCMP2877</strain>
    </source>
</reference>
<gene>
    <name evidence="7" type="ORF">PPAR1163_LOCUS12292</name>
</gene>
<comment type="subcellular location">
    <subcellularLocation>
        <location evidence="1">Nucleus</location>
    </subcellularLocation>
</comment>
<dbReference type="InterPro" id="IPR000232">
    <property type="entry name" value="HSF_DNA-bd"/>
</dbReference>
<dbReference type="GO" id="GO:0043565">
    <property type="term" value="F:sequence-specific DNA binding"/>
    <property type="evidence" value="ECO:0007669"/>
    <property type="project" value="InterPro"/>
</dbReference>
<feature type="region of interest" description="Disordered" evidence="5">
    <location>
        <begin position="205"/>
        <end position="251"/>
    </location>
</feature>